<reference key="1">
    <citation type="journal article" date="1999" name="Nature">
        <title>Sequence and analysis of chromosome 4 of the plant Arabidopsis thaliana.</title>
        <authorList>
            <consortium name="EU"/>
            <consortium name="CSHL and WU Arabidopsis Sequencing Project"/>
            <person name="Mayer K."/>
            <person name="Schuller C."/>
            <person name="Wambutt R."/>
            <person name="Murphy G."/>
            <person name="Volckaert G."/>
            <person name="Pohl T."/>
            <person name="Dusterhoft A."/>
            <person name="Stiekema W."/>
            <person name="Entian K.D."/>
            <person name="Terryn N."/>
            <person name="Harris B."/>
            <person name="Ansorge W."/>
            <person name="Brandt P."/>
            <person name="Grivell L."/>
            <person name="Rieger M."/>
            <person name="Weichselgartner M."/>
            <person name="de Simone V."/>
            <person name="Obermaier B."/>
            <person name="Mache R."/>
            <person name="Muller M."/>
            <person name="Kreis M."/>
            <person name="Delseny M."/>
            <person name="Puigdomenech P."/>
            <person name="Watson M."/>
            <person name="Schmidtheini T."/>
            <person name="Reichert B."/>
            <person name="Portatelle D."/>
            <person name="Perez-Alonso M."/>
            <person name="Boutry M."/>
            <person name="Bancroft I."/>
            <person name="Vos P."/>
            <person name="Hoheisel J."/>
            <person name="Zimmermann W."/>
            <person name="Wedler H."/>
            <person name="Ridley P."/>
            <person name="Langham S.A."/>
            <person name="McCullagh B."/>
            <person name="Bilham L."/>
            <person name="Robben J."/>
            <person name="Van der Schueren J."/>
            <person name="Grymonprez B."/>
            <person name="Chuang Y.J."/>
            <person name="Vandenbussche F."/>
            <person name="Braeken M."/>
            <person name="Weltjens I."/>
            <person name="Voet M."/>
            <person name="Bastiaens I."/>
            <person name="Aert R."/>
            <person name="Defoor E."/>
            <person name="Weitzenegger T."/>
            <person name="Bothe G."/>
            <person name="Ramsperger U."/>
            <person name="Hilbert H."/>
            <person name="Braun M."/>
            <person name="Holzer E."/>
            <person name="Brandt A."/>
            <person name="Peters S."/>
            <person name="van Staveren M."/>
            <person name="Dirske W."/>
            <person name="Mooijman P."/>
            <person name="Klein Lankhorst R."/>
            <person name="Rose M."/>
            <person name="Hauf J."/>
            <person name="Kotter P."/>
            <person name="Berneiser S."/>
            <person name="Hempel S."/>
            <person name="Feldpausch M."/>
            <person name="Lamberth S."/>
            <person name="Van den Daele H."/>
            <person name="De Keyser A."/>
            <person name="Buysshaert C."/>
            <person name="Gielen J."/>
            <person name="Villarroel R."/>
            <person name="De Clercq R."/>
            <person name="Van Montagu M."/>
            <person name="Rogers J."/>
            <person name="Cronin A."/>
            <person name="Quail M."/>
            <person name="Bray-Allen S."/>
            <person name="Clark L."/>
            <person name="Doggett J."/>
            <person name="Hall S."/>
            <person name="Kay M."/>
            <person name="Lennard N."/>
            <person name="McLay K."/>
            <person name="Mayes R."/>
            <person name="Pettett A."/>
            <person name="Rajandream M.A."/>
            <person name="Lyne M."/>
            <person name="Benes V."/>
            <person name="Rechmann S."/>
            <person name="Borkova D."/>
            <person name="Blocker H."/>
            <person name="Scharfe M."/>
            <person name="Grimm M."/>
            <person name="Lohnert T.H."/>
            <person name="Dose S."/>
            <person name="de Haan M."/>
            <person name="Maarse A."/>
            <person name="Schafer M."/>
            <person name="Muller-Auer S."/>
            <person name="Gabel C."/>
            <person name="Fuchs M."/>
            <person name="Fartmann B."/>
            <person name="Granderath K."/>
            <person name="Dauner D."/>
            <person name="Herzl A."/>
            <person name="Neumann S."/>
            <person name="Argiriou A."/>
            <person name="Vitale D."/>
            <person name="Liguori R."/>
            <person name="Piravandi E."/>
            <person name="Massenet O."/>
            <person name="Quigley F."/>
            <person name="Clabauld G."/>
            <person name="Mundlein A."/>
            <person name="Felber R."/>
            <person name="Schnabl S."/>
            <person name="Hiller R."/>
            <person name="Schmidt W."/>
            <person name="Lecharny A."/>
            <person name="Aubourg S."/>
            <person name="Chefdor F."/>
            <person name="Cooke R."/>
            <person name="Berger C."/>
            <person name="Montfort A."/>
            <person name="Casacuberta E."/>
            <person name="Gibbons T."/>
            <person name="Weber N."/>
            <person name="Vandenbol M."/>
            <person name="Bargues M."/>
            <person name="Terol J."/>
            <person name="Torres A."/>
            <person name="Perez-Perez A."/>
            <person name="Purnelle B."/>
            <person name="Bent E."/>
            <person name="Johnson S."/>
            <person name="Tacon D."/>
            <person name="Jesse T."/>
            <person name="Heijnen L."/>
            <person name="Schwarz S."/>
            <person name="Scholler P."/>
            <person name="Heber S."/>
            <person name="Francs P."/>
            <person name="Bielke C."/>
            <person name="Frishman D."/>
            <person name="Haase D."/>
            <person name="Lemcke K."/>
            <person name="Mewes H.W."/>
            <person name="Stocker S."/>
            <person name="Zaccaria P."/>
            <person name="Bevan M."/>
            <person name="Wilson R.K."/>
            <person name="de la Bastide M."/>
            <person name="Habermann K."/>
            <person name="Parnell L."/>
            <person name="Dedhia N."/>
            <person name="Gnoj L."/>
            <person name="Schutz K."/>
            <person name="Huang E."/>
            <person name="Spiegel L."/>
            <person name="Sehkon M."/>
            <person name="Murray J."/>
            <person name="Sheet P."/>
            <person name="Cordes M."/>
            <person name="Abu-Threideh J."/>
            <person name="Stoneking T."/>
            <person name="Kalicki J."/>
            <person name="Graves T."/>
            <person name="Harmon G."/>
            <person name="Edwards J."/>
            <person name="Latreille P."/>
            <person name="Courtney L."/>
            <person name="Cloud J."/>
            <person name="Abbott A."/>
            <person name="Scott K."/>
            <person name="Johnson D."/>
            <person name="Minx P."/>
            <person name="Bentley D."/>
            <person name="Fulton B."/>
            <person name="Miller N."/>
            <person name="Greco T."/>
            <person name="Kemp K."/>
            <person name="Kramer J."/>
            <person name="Fulton L."/>
            <person name="Mardis E."/>
            <person name="Dante M."/>
            <person name="Pepin K."/>
            <person name="Hillier L."/>
            <person name="Nelson J."/>
            <person name="Spieth J."/>
            <person name="Ryan E."/>
            <person name="Andrews S."/>
            <person name="Geisel C."/>
            <person name="Layman D."/>
            <person name="Du H."/>
            <person name="Ali J."/>
            <person name="Berghoff A."/>
            <person name="Jones K."/>
            <person name="Drone K."/>
            <person name="Cotton M."/>
            <person name="Joshu C."/>
            <person name="Antonoiu B."/>
            <person name="Zidanic M."/>
            <person name="Strong C."/>
            <person name="Sun H."/>
            <person name="Lamar B."/>
            <person name="Yordan C."/>
            <person name="Ma P."/>
            <person name="Zhong J."/>
            <person name="Preston R."/>
            <person name="Vil D."/>
            <person name="Shekher M."/>
            <person name="Matero A."/>
            <person name="Shah R."/>
            <person name="Swaby I.K."/>
            <person name="O'Shaughnessy A."/>
            <person name="Rodriguez M."/>
            <person name="Hoffmann J."/>
            <person name="Till S."/>
            <person name="Granat S."/>
            <person name="Shohdy N."/>
            <person name="Hasegawa A."/>
            <person name="Hameed A."/>
            <person name="Lodhi M."/>
            <person name="Johnson A."/>
            <person name="Chen E."/>
            <person name="Marra M."/>
            <person name="Martienssen R."/>
            <person name="McCombie W.R."/>
        </authorList>
    </citation>
    <scope>NUCLEOTIDE SEQUENCE [LARGE SCALE GENOMIC DNA]</scope>
    <source>
        <strain>cv. Columbia</strain>
    </source>
</reference>
<feature type="compositionally biased region" description="Basic and acidic residues" evidence="1">
    <location>
        <begin position="677"/>
        <end position="689"/>
    </location>
</feature>
<dbReference type="Gene3D" id="3.40.50.1000">
    <property type="entry name" value="HAD superfamily/HAD-like"/>
    <property type="match status" value="1"/>
</dbReference>
<feature type="region of interest" description="Disordered" evidence="1">
    <location>
        <begin position="418"/>
        <end position="504"/>
    </location>
</feature>
<dbReference type="InterPro" id="IPR004274">
    <property type="entry name" value="FCP1_dom"/>
</dbReference>
<feature type="compositionally biased region" description="Basic and acidic residues" evidence="1">
    <location>
        <begin position="41"/>
        <end position="51"/>
    </location>
</feature>
<feature type="region of interest" description="Disordered" evidence="1">
    <location>
        <begin position="575"/>
        <end position="629"/>
    </location>
</feature>
<feature type="compositionally biased region" description="Basic residues" evidence="1">
    <location>
        <begin position="27"/>
        <end position="40"/>
    </location>
</feature>
<dbReference type="PIR" id="T04274">
    <property type="entry name" value="T04274"/>
</dbReference>
<dbReference type="ExpressionAtlas" id="Q9SZJ0">
    <property type="expression patterns" value="baseline and differential"/>
</dbReference>
<feature type="compositionally biased region" description="Polar residues" evidence="1">
    <location>
        <begin position="244"/>
        <end position="267"/>
    </location>
</feature>
<feature type="domain" description="FCP1 homology" evidence="2">
    <location>
        <begin position="839"/>
        <end position="1029"/>
    </location>
</feature>
<name>Q9SZJ0_ARATH</name>
<feature type="region of interest" description="Disordered" evidence="1">
    <location>
        <begin position="666"/>
        <end position="802"/>
    </location>
</feature>
<evidence type="ECO:0000256" key="1">
    <source>
        <dbReference type="SAM" id="MobiDB-lite"/>
    </source>
</evidence>
<feature type="compositionally biased region" description="Basic and acidic residues" evidence="1">
    <location>
        <begin position="146"/>
        <end position="168"/>
    </location>
</feature>
<reference evidence="3" key="2">
    <citation type="submission" date="1999-03" db="EMBL/GenBank/DDBJ databases">
        <authorList>
            <person name="EU Arabidopsis sequencing project"/>
        </authorList>
    </citation>
    <scope>NUCLEOTIDE SEQUENCE</scope>
</reference>
<sequence>MESVSVETLSETGNSNDGQTNPELIDKHKKRSGKKKRKSRKLDNEVKDNDSHISSQIGNADEAFSSQEKKEGENEKSTSESQVRLSENLLSSLPAESCQRDSVSCEEPRATLHHTDPISCEDSLPDDNRKGSSTKKSKRREKKKKKEDLSCEEKLLDEVEKITSEDQVHPPNNPLSNGMVQERSGELTQDSCEKPGAAQICTDPNLSTCKDSLPDATNMTSSSKRKRNKRRDRNVLKESGVDIGSTNAEVAVTDNTTTEAEGSRSMSIEENSVASVLINGCLKSKVDTVEQLDGTDVQINETVFQTQSTKAKKRKKKKTKTMEACDPLGNTLPTSTESGPVECVENNDGNKEKDGNTEVKEDVREVKYDTISEAEGSKSTTKEEKSVASVVISSCLKSKDDTVEQKECTDVNISETVAQTQDPKAKRRKKRKTETIEVCDPLGNTLSTSMKSGPVERVENNDGNGGRELISYSASQTENYVNGEENGIQNLGKTKEKETDENTEVKEDVLGAGVCDVRSKKRKGKKKKTSSADMEVFEPSGSVECLLNQSNEKDMQNFDGNAGQEFGGEDMTIKIEKSATREKSGVQKSGKRKEMTKDKNIESNQDALDAEGVSDDGHKREKRKIKNKTNCESVATMDSESVQSLLYQSNGEGVKNYEGNADGEIASKDLASNIEDSATKGESVQDDKNTKKRKKDRKGEVDQDAKGAEGVSTVEVTTKKSKKKKNLLDHKTDNMEEDSIKKNEKKEEVDQNDLGAEGVSKVEVKTKKSKRKKNSLDHKTDDMEGKDDVSLPRKDEEPEFDREKLETSLSSSVLIQNDNVAQGVISSETGDVPRCTCKAQRTRKLVIFDLNGILADIVQGFTGTFLPDGKVSYRSVFSTFALRDLMLRYGLPDVCELLELIQNPKCIVFDSSYGLDYMINIVMKNHARNLLFCFDQNICTTTKFKTQEKKDKPLFLKDLRRVWDHIGTCISCGKRKYDETNTLLVDDSPDKALCNPPHTGIFPSPYQYTNRQDSALGPEGELRKYLERLADAENVQKFVAENPFGQTAITETHESWEFYSKAVEAHK</sequence>
<feature type="compositionally biased region" description="Polar residues" evidence="1">
    <location>
        <begin position="79"/>
        <end position="91"/>
    </location>
</feature>
<dbReference type="EMBL" id="AL161564">
    <property type="protein sequence ID" value="CAB79474.1"/>
    <property type="molecule type" value="Genomic_DNA"/>
</dbReference>
<evidence type="ECO:0000313" key="4">
    <source>
        <dbReference type="EMBL" id="CAB79474.1"/>
    </source>
</evidence>
<dbReference type="SUPFAM" id="SSF56784">
    <property type="entry name" value="HAD-like"/>
    <property type="match status" value="1"/>
</dbReference>
<dbReference type="Pfam" id="PF03031">
    <property type="entry name" value="NIF"/>
    <property type="match status" value="1"/>
</dbReference>
<reference evidence="3" key="3">
    <citation type="submission" date="1999-03" db="EMBL/GenBank/DDBJ databases">
        <authorList>
            <person name="Bevan M."/>
            <person name="Rose M."/>
            <person name="Hempel S."/>
            <person name="Entian K.-D."/>
            <person name="Hoheisel J."/>
            <person name="Mewes H.W."/>
            <person name="Mayer K.F.X."/>
            <person name="Schueller C."/>
        </authorList>
    </citation>
    <scope>NUCLEOTIDE SEQUENCE</scope>
</reference>
<dbReference type="EMBL" id="AL049483">
    <property type="protein sequence ID" value="CAB39684.1"/>
    <property type="molecule type" value="Genomic_DNA"/>
</dbReference>
<protein>
    <submittedName>
        <fullName evidence="4">Uncharacterized protein AT4g26190</fullName>
    </submittedName>
    <submittedName>
        <fullName evidence="3">Uncharacterized protein F20B18.300</fullName>
    </submittedName>
</protein>
<feature type="compositionally biased region" description="Polar residues" evidence="1">
    <location>
        <begin position="1"/>
        <end position="22"/>
    </location>
</feature>
<feature type="compositionally biased region" description="Basic and acidic residues" evidence="1">
    <location>
        <begin position="592"/>
        <end position="601"/>
    </location>
</feature>
<feature type="compositionally biased region" description="Basic and acidic residues" evidence="1">
    <location>
        <begin position="575"/>
        <end position="585"/>
    </location>
</feature>
<accession>Q9SZJ0</accession>
<evidence type="ECO:0000259" key="2">
    <source>
        <dbReference type="PROSITE" id="PS50969"/>
    </source>
</evidence>
<feature type="region of interest" description="Disordered" evidence="1">
    <location>
        <begin position="1"/>
        <end position="267"/>
    </location>
</feature>
<evidence type="ECO:0000313" key="3">
    <source>
        <dbReference type="EMBL" id="CAB39684.1"/>
    </source>
</evidence>
<feature type="compositionally biased region" description="Basic residues" evidence="1">
    <location>
        <begin position="223"/>
        <end position="232"/>
    </location>
</feature>
<feature type="compositionally biased region" description="Basic and acidic residues" evidence="1">
    <location>
        <begin position="697"/>
        <end position="707"/>
    </location>
</feature>
<reference evidence="4" key="4">
    <citation type="submission" date="2000-03" db="EMBL/GenBank/DDBJ databases">
        <authorList>
            <person name="Rose M."/>
            <person name="Hempel S."/>
            <person name="Entian K.-D."/>
            <person name="Mewes H.W."/>
            <person name="Lemcke K."/>
            <person name="Mayer K.F.X."/>
        </authorList>
    </citation>
    <scope>NUCLEOTIDE SEQUENCE</scope>
</reference>
<feature type="region of interest" description="Disordered" evidence="1">
    <location>
        <begin position="314"/>
        <end position="361"/>
    </location>
</feature>
<feature type="compositionally biased region" description="Basic and acidic residues" evidence="1">
    <location>
        <begin position="726"/>
        <end position="749"/>
    </location>
</feature>
<feature type="compositionally biased region" description="Polar residues" evidence="1">
    <location>
        <begin position="202"/>
        <end position="220"/>
    </location>
</feature>
<gene>
    <name evidence="3" type="primary">F20B18.300</name>
    <name evidence="4" type="ordered locus">At4g26190</name>
</gene>
<feature type="compositionally biased region" description="Basic and acidic residues" evidence="1">
    <location>
        <begin position="493"/>
        <end position="504"/>
    </location>
</feature>
<organism evidence="3">
    <name type="scientific">Arabidopsis thaliana</name>
    <name type="common">Mouse-ear cress</name>
    <dbReference type="NCBI Taxonomy" id="3702"/>
    <lineage>
        <taxon>Eukaryota</taxon>
        <taxon>Viridiplantae</taxon>
        <taxon>Streptophyta</taxon>
        <taxon>Embryophyta</taxon>
        <taxon>Tracheophyta</taxon>
        <taxon>Spermatophyta</taxon>
        <taxon>Magnoliopsida</taxon>
        <taxon>eudicotyledons</taxon>
        <taxon>Gunneridae</taxon>
        <taxon>Pentapetalae</taxon>
        <taxon>rosids</taxon>
        <taxon>malvids</taxon>
        <taxon>Brassicales</taxon>
        <taxon>Brassicaceae</taxon>
        <taxon>Camelineae</taxon>
        <taxon>Arabidopsis</taxon>
    </lineage>
</organism>
<feature type="compositionally biased region" description="Basic residues" evidence="1">
    <location>
        <begin position="132"/>
        <end position="145"/>
    </location>
</feature>
<proteinExistence type="predicted"/>
<dbReference type="PROSITE" id="PS50969">
    <property type="entry name" value="FCP1"/>
    <property type="match status" value="1"/>
</dbReference>
<dbReference type="InterPro" id="IPR023214">
    <property type="entry name" value="HAD_sf"/>
</dbReference>
<dbReference type="InterPro" id="IPR036412">
    <property type="entry name" value="HAD-like_sf"/>
</dbReference>
<feature type="compositionally biased region" description="Basic and acidic residues" evidence="1">
    <location>
        <begin position="774"/>
        <end position="802"/>
    </location>
</feature>
<feature type="compositionally biased region" description="Basic and acidic residues" evidence="1">
    <location>
        <begin position="67"/>
        <end position="78"/>
    </location>
</feature>
<dbReference type="AlphaFoldDB" id="Q9SZJ0"/>
<feature type="compositionally biased region" description="Basic and acidic residues" evidence="1">
    <location>
        <begin position="106"/>
        <end position="116"/>
    </location>
</feature>
<feature type="compositionally biased region" description="Basic and acidic residues" evidence="1">
    <location>
        <begin position="348"/>
        <end position="361"/>
    </location>
</feature>